<dbReference type="GO" id="GO:0044423">
    <property type="term" value="C:virion component"/>
    <property type="evidence" value="ECO:0007669"/>
    <property type="project" value="UniProtKB-KW"/>
</dbReference>
<organism evidence="4 5">
    <name type="scientific">Salmonella phage Marshall</name>
    <dbReference type="NCBI Taxonomy" id="1406794"/>
    <lineage>
        <taxon>Viruses</taxon>
        <taxon>Duplodnaviria</taxon>
        <taxon>Heunggongvirae</taxon>
        <taxon>Uroviricota</taxon>
        <taxon>Caudoviricetes</taxon>
        <taxon>Pantevenvirales</taxon>
        <taxon>Ackermannviridae</taxon>
        <taxon>Cvivirinae</taxon>
        <taxon>Kuttervirus</taxon>
        <taxon>Kuttervirus marshall</taxon>
    </lineage>
</organism>
<dbReference type="Gene3D" id="2.10.10.80">
    <property type="match status" value="1"/>
</dbReference>
<evidence type="ECO:0000256" key="1">
    <source>
        <dbReference type="ARBA" id="ARBA00004328"/>
    </source>
</evidence>
<evidence type="ECO:0000256" key="2">
    <source>
        <dbReference type="ARBA" id="ARBA00022844"/>
    </source>
</evidence>
<proteinExistence type="predicted"/>
<dbReference type="GeneID" id="17960221"/>
<dbReference type="EMBL" id="KF669653">
    <property type="protein sequence ID" value="AGY47558.1"/>
    <property type="molecule type" value="Genomic_DNA"/>
</dbReference>
<dbReference type="GO" id="GO:0019058">
    <property type="term" value="P:viral life cycle"/>
    <property type="evidence" value="ECO:0007669"/>
    <property type="project" value="UniProtKB-ARBA"/>
</dbReference>
<protein>
    <submittedName>
        <fullName evidence="4">Tail fiber protein</fullName>
    </submittedName>
</protein>
<name>U5PYI9_9CAUD</name>
<evidence type="ECO:0000259" key="3">
    <source>
        <dbReference type="Pfam" id="PF18668"/>
    </source>
</evidence>
<dbReference type="InterPro" id="IPR012334">
    <property type="entry name" value="Pectin_lyas_fold"/>
</dbReference>
<dbReference type="KEGG" id="vg:17960221"/>
<keyword evidence="2" id="KW-0946">Virion</keyword>
<keyword evidence="5" id="KW-1185">Reference proteome</keyword>
<accession>U5PYI9</accession>
<evidence type="ECO:0000313" key="4">
    <source>
        <dbReference type="EMBL" id="AGY47558.1"/>
    </source>
</evidence>
<dbReference type="GO" id="GO:0051701">
    <property type="term" value="P:biological process involved in interaction with host"/>
    <property type="evidence" value="ECO:0007669"/>
    <property type="project" value="UniProtKB-ARBA"/>
</dbReference>
<feature type="domain" description="Tail spike TSP1/Gp66 N-terminal" evidence="3">
    <location>
        <begin position="90"/>
        <end position="152"/>
    </location>
</feature>
<dbReference type="InterPro" id="IPR040775">
    <property type="entry name" value="Tail_spike_N"/>
</dbReference>
<gene>
    <name evidence="4" type="ORF">Marshall_41</name>
</gene>
<sequence length="826" mass="87857">MNPQFAQPKGSTSKETNKDSIARKFGCKKSEVVYAKAGQSLSGYKVIYDKVSQRSYALPSNIGAVTVTSLVDGILTHSGGTVDLGALAVLREEYVILIENFTSGFTIRVKNEVVSDGVNLYRWGGGLPKTVNAGEDLDSTGGISVGAWISAGVDSLRNDLAANDGFKFIGQCPDIATLRTIEPGVNGQRIILRQHTAGTGLGGGSFRAVVDGTGYEDDNGVVIKTTGGAAWLRLNADRVNPFMFGATGGVDDTVAVQASVDSGRATELTAPFNVTSIKLKKKSASIYGSGMHISRLVQKPGVAGDCVVIEDTCSLIKLDNFGIYGTGAQQDTAFTAGTRGLVVPTPTGLSTNYPFNTSADPRRDLCINNVHIAGFDEYGLKIENGNFSVSTTNLLINHINQVGAYCATTDWTWTNIQINTCGKECLVLDGAGNARIIGAKLIWANWQPYAASGSYPGLKINNCQNITMSATEVQDCGSDGIIFKDSYSISISGLNTNRNSINSNYSYNNCVFDSCDVTIDGFVGLNYSSNSGSGIPSSAANFRFLSSDCTVVVNGNVESEYLGILFRGDNNIIQPTNSDLKINGLINYDKTSITFQNVMPSFDGVSTTPVFVPAPSIIGQANGLRLSQGNKDKIRYTTSRVPAGGVSLSAILIPTITGAETFNIIVLGTGFGSTNNSLYFQLNVDSSGNQSVALLISGDGQTQVLSGVIPDEFKIQSGVPYHFALGAAPGRFWWSILNIQTGSRIRRAFRRDYLSAPFNSLFGNDVSINFFSGEGSSDEACSGIGAKVYAGAFSSESDYCASRYYSLYNPIDPSKMFSYRTLDGSI</sequence>
<evidence type="ECO:0000313" key="5">
    <source>
        <dbReference type="Proteomes" id="UP000017649"/>
    </source>
</evidence>
<dbReference type="Pfam" id="PF18668">
    <property type="entry name" value="Tail_spike_N"/>
    <property type="match status" value="1"/>
</dbReference>
<dbReference type="Proteomes" id="UP000017649">
    <property type="component" value="Segment"/>
</dbReference>
<dbReference type="Gene3D" id="3.30.2020.50">
    <property type="match status" value="1"/>
</dbReference>
<dbReference type="Gene3D" id="2.160.20.10">
    <property type="entry name" value="Single-stranded right-handed beta-helix, Pectin lyase-like"/>
    <property type="match status" value="1"/>
</dbReference>
<dbReference type="RefSeq" id="YP_008771659.1">
    <property type="nucleotide sequence ID" value="NC_022772.1"/>
</dbReference>
<comment type="subcellular location">
    <subcellularLocation>
        <location evidence="1">Virion</location>
    </subcellularLocation>
</comment>
<reference evidence="4 5" key="1">
    <citation type="journal article" date="2013" name="Genome Announc.">
        <title>Complete Genome of Salmonella enterica Serovar Enteritidis Myophage Marshall.</title>
        <authorList>
            <person name="Luna A.J."/>
            <person name="Wood T.L."/>
            <person name="Chamakura K.R."/>
            <person name="Kuty Everett G.F."/>
        </authorList>
    </citation>
    <scope>NUCLEOTIDE SEQUENCE [LARGE SCALE GENOMIC DNA]</scope>
</reference>